<organism evidence="1 2">
    <name type="scientific">Nephila pilipes</name>
    <name type="common">Giant wood spider</name>
    <name type="synonym">Nephila maculata</name>
    <dbReference type="NCBI Taxonomy" id="299642"/>
    <lineage>
        <taxon>Eukaryota</taxon>
        <taxon>Metazoa</taxon>
        <taxon>Ecdysozoa</taxon>
        <taxon>Arthropoda</taxon>
        <taxon>Chelicerata</taxon>
        <taxon>Arachnida</taxon>
        <taxon>Araneae</taxon>
        <taxon>Araneomorphae</taxon>
        <taxon>Entelegynae</taxon>
        <taxon>Araneoidea</taxon>
        <taxon>Nephilidae</taxon>
        <taxon>Nephila</taxon>
    </lineage>
</organism>
<gene>
    <name evidence="1" type="ORF">NPIL_144991</name>
</gene>
<keyword evidence="2" id="KW-1185">Reference proteome</keyword>
<dbReference type="AlphaFoldDB" id="A0A8X6UNL3"/>
<accession>A0A8X6UNL3</accession>
<name>A0A8X6UNL3_NEPPI</name>
<evidence type="ECO:0000313" key="1">
    <source>
        <dbReference type="EMBL" id="GFU32426.1"/>
    </source>
</evidence>
<evidence type="ECO:0000313" key="2">
    <source>
        <dbReference type="Proteomes" id="UP000887013"/>
    </source>
</evidence>
<dbReference type="Proteomes" id="UP000887013">
    <property type="component" value="Unassembled WGS sequence"/>
</dbReference>
<reference evidence="1" key="1">
    <citation type="submission" date="2020-08" db="EMBL/GenBank/DDBJ databases">
        <title>Multicomponent nature underlies the extraordinary mechanical properties of spider dragline silk.</title>
        <authorList>
            <person name="Kono N."/>
            <person name="Nakamura H."/>
            <person name="Mori M."/>
            <person name="Yoshida Y."/>
            <person name="Ohtoshi R."/>
            <person name="Malay A.D."/>
            <person name="Moran D.A.P."/>
            <person name="Tomita M."/>
            <person name="Numata K."/>
            <person name="Arakawa K."/>
        </authorList>
    </citation>
    <scope>NUCLEOTIDE SEQUENCE</scope>
</reference>
<protein>
    <submittedName>
        <fullName evidence="1">Uncharacterized protein</fullName>
    </submittedName>
</protein>
<dbReference type="EMBL" id="BMAW01083169">
    <property type="protein sequence ID" value="GFU32426.1"/>
    <property type="molecule type" value="Genomic_DNA"/>
</dbReference>
<proteinExistence type="predicted"/>
<comment type="caution">
    <text evidence="1">The sequence shown here is derived from an EMBL/GenBank/DDBJ whole genome shotgun (WGS) entry which is preliminary data.</text>
</comment>
<sequence length="157" mass="17588">MKPGTSRVCENYNPIEGHSSNPFELRKLPKCNAKKDDKIEIAENISDDMKILLPSFRENKDTINVIKIDASEFIEAQHKSEELSPLIQKVEKGIIIHTKGKGVQGSFRLGGNMKLKMRDLLRVSNCNKAVTSSAEKYGAPNKEFQKVEKDINGSEPC</sequence>